<dbReference type="InterPro" id="IPR001509">
    <property type="entry name" value="Epimerase_deHydtase"/>
</dbReference>
<dbReference type="RefSeq" id="XP_007377045.1">
    <property type="nucleotide sequence ID" value="XM_007376983.1"/>
</dbReference>
<keyword evidence="5" id="KW-1185">Reference proteome</keyword>
<dbReference type="eggNOG" id="KOG1502">
    <property type="taxonomic scope" value="Eukaryota"/>
</dbReference>
<dbReference type="HOGENOM" id="CLU_007383_9_2_1"/>
<evidence type="ECO:0000256" key="1">
    <source>
        <dbReference type="ARBA" id="ARBA00023002"/>
    </source>
</evidence>
<dbReference type="GeneID" id="18875205"/>
<dbReference type="Pfam" id="PF01370">
    <property type="entry name" value="Epimerase"/>
    <property type="match status" value="1"/>
</dbReference>
<dbReference type="AlphaFoldDB" id="G3AS53"/>
<evidence type="ECO:0000313" key="4">
    <source>
        <dbReference type="EMBL" id="EGW31012.1"/>
    </source>
</evidence>
<evidence type="ECO:0000256" key="2">
    <source>
        <dbReference type="ARBA" id="ARBA00023445"/>
    </source>
</evidence>
<dbReference type="FunFam" id="3.40.50.720:FF:000191">
    <property type="entry name" value="Methylglyoxal reductase (NADPH-dependent)"/>
    <property type="match status" value="1"/>
</dbReference>
<comment type="similarity">
    <text evidence="2">Belongs to the NAD(P)-dependent epimerase/dehydratase family. Dihydroflavonol-4-reductase subfamily.</text>
</comment>
<proteinExistence type="inferred from homology"/>
<dbReference type="KEGG" id="spaa:SPAPADRAFT_68229"/>
<evidence type="ECO:0000313" key="5">
    <source>
        <dbReference type="Proteomes" id="UP000000709"/>
    </source>
</evidence>
<dbReference type="EMBL" id="GL996504">
    <property type="protein sequence ID" value="EGW31012.1"/>
    <property type="molecule type" value="Genomic_DNA"/>
</dbReference>
<dbReference type="Gene3D" id="3.40.50.720">
    <property type="entry name" value="NAD(P)-binding Rossmann-like Domain"/>
    <property type="match status" value="1"/>
</dbReference>
<keyword evidence="1" id="KW-0560">Oxidoreductase</keyword>
<accession>G3AS53</accession>
<dbReference type="InParanoid" id="G3AS53"/>
<dbReference type="PANTHER" id="PTHR10366:SF564">
    <property type="entry name" value="STEROL-4-ALPHA-CARBOXYLATE 3-DEHYDROGENASE, DECARBOXYLATING"/>
    <property type="match status" value="1"/>
</dbReference>
<dbReference type="Proteomes" id="UP000000709">
    <property type="component" value="Unassembled WGS sequence"/>
</dbReference>
<dbReference type="STRING" id="619300.G3AS53"/>
<organism evidence="5">
    <name type="scientific">Spathaspora passalidarum (strain NRRL Y-27907 / 11-Y1)</name>
    <dbReference type="NCBI Taxonomy" id="619300"/>
    <lineage>
        <taxon>Eukaryota</taxon>
        <taxon>Fungi</taxon>
        <taxon>Dikarya</taxon>
        <taxon>Ascomycota</taxon>
        <taxon>Saccharomycotina</taxon>
        <taxon>Pichiomycetes</taxon>
        <taxon>Debaryomycetaceae</taxon>
        <taxon>Spathaspora</taxon>
    </lineage>
</organism>
<dbReference type="SUPFAM" id="SSF51735">
    <property type="entry name" value="NAD(P)-binding Rossmann-fold domains"/>
    <property type="match status" value="1"/>
</dbReference>
<gene>
    <name evidence="4" type="ORF">SPAPADRAFT_68229</name>
</gene>
<dbReference type="GO" id="GO:0016616">
    <property type="term" value="F:oxidoreductase activity, acting on the CH-OH group of donors, NAD or NADP as acceptor"/>
    <property type="evidence" value="ECO:0007669"/>
    <property type="project" value="TreeGrafter"/>
</dbReference>
<dbReference type="OrthoDB" id="2735536at2759"/>
<dbReference type="OMA" id="NYVKCSA"/>
<name>G3AS53_SPAPN</name>
<sequence>MSPTSVFVSGANGFVAQHVIKLLLAKGYAVVGSVRSATKGDELKELVKSDKFSYEIISELGDKPGFDAALKKHPEVTGFMHIASPVGFTATDIEKELIRPAVDGTVNALKAITEYAPQINKVVITGSVVSVFGFGPHFDGNKVYTEDDWNPITYEESLSNPMFGYFVSKKFAELAALEFIEKEKPNFDTSFVIPCYVFGPQAYGVKNKKKLNLSNEIINTVVKLGKDDKIESFGSVFVDVRDVARAHLVAFENKRAVPKRLLLISEKFSLDSIAHIINEKFPDSSVPKGDISKDVELEKSIQKFDNSKTKEILGFDFIPLEKTVEDTVTQVL</sequence>
<dbReference type="PANTHER" id="PTHR10366">
    <property type="entry name" value="NAD DEPENDENT EPIMERASE/DEHYDRATASE"/>
    <property type="match status" value="1"/>
</dbReference>
<protein>
    <recommendedName>
        <fullName evidence="3">NAD-dependent epimerase/dehydratase domain-containing protein</fullName>
    </recommendedName>
</protein>
<dbReference type="InterPro" id="IPR036291">
    <property type="entry name" value="NAD(P)-bd_dom_sf"/>
</dbReference>
<evidence type="ECO:0000259" key="3">
    <source>
        <dbReference type="Pfam" id="PF01370"/>
    </source>
</evidence>
<feature type="domain" description="NAD-dependent epimerase/dehydratase" evidence="3">
    <location>
        <begin position="6"/>
        <end position="258"/>
    </location>
</feature>
<reference evidence="4 5" key="1">
    <citation type="journal article" date="2011" name="Proc. Natl. Acad. Sci. U.S.A.">
        <title>Comparative genomics of xylose-fermenting fungi for enhanced biofuel production.</title>
        <authorList>
            <person name="Wohlbach D.J."/>
            <person name="Kuo A."/>
            <person name="Sato T.K."/>
            <person name="Potts K.M."/>
            <person name="Salamov A.A."/>
            <person name="LaButti K.M."/>
            <person name="Sun H."/>
            <person name="Clum A."/>
            <person name="Pangilinan J.L."/>
            <person name="Lindquist E.A."/>
            <person name="Lucas S."/>
            <person name="Lapidus A."/>
            <person name="Jin M."/>
            <person name="Gunawan C."/>
            <person name="Balan V."/>
            <person name="Dale B.E."/>
            <person name="Jeffries T.W."/>
            <person name="Zinkel R."/>
            <person name="Barry K.W."/>
            <person name="Grigoriev I.V."/>
            <person name="Gasch A.P."/>
        </authorList>
    </citation>
    <scope>NUCLEOTIDE SEQUENCE [LARGE SCALE GENOMIC DNA]</scope>
    <source>
        <strain evidence="5">NRRL Y-27907 / 11-Y1</strain>
    </source>
</reference>
<dbReference type="InterPro" id="IPR050425">
    <property type="entry name" value="NAD(P)_dehydrat-like"/>
</dbReference>
<dbReference type="SMR" id="G3AS53"/>